<evidence type="ECO:0000313" key="1">
    <source>
        <dbReference type="EMBL" id="MER5172808.1"/>
    </source>
</evidence>
<accession>A0ABV1SIU0</accession>
<organism evidence="1 2">
    <name type="scientific">Thioclava kandeliae</name>
    <dbReference type="NCBI Taxonomy" id="3070818"/>
    <lineage>
        <taxon>Bacteria</taxon>
        <taxon>Pseudomonadati</taxon>
        <taxon>Pseudomonadota</taxon>
        <taxon>Alphaproteobacteria</taxon>
        <taxon>Rhodobacterales</taxon>
        <taxon>Paracoccaceae</taxon>
        <taxon>Thioclava</taxon>
    </lineage>
</organism>
<name>A0ABV1SIU0_9RHOB</name>
<comment type="caution">
    <text evidence="1">The sequence shown here is derived from an EMBL/GenBank/DDBJ whole genome shotgun (WGS) entry which is preliminary data.</text>
</comment>
<dbReference type="Proteomes" id="UP001438953">
    <property type="component" value="Unassembled WGS sequence"/>
</dbReference>
<dbReference type="RefSeq" id="WP_350937849.1">
    <property type="nucleotide sequence ID" value="NZ_JAYWLC010000011.1"/>
</dbReference>
<dbReference type="EMBL" id="JAYWLC010000011">
    <property type="protein sequence ID" value="MER5172808.1"/>
    <property type="molecule type" value="Genomic_DNA"/>
</dbReference>
<keyword evidence="2" id="KW-1185">Reference proteome</keyword>
<reference evidence="1 2" key="1">
    <citation type="submission" date="2024-06" db="EMBL/GenBank/DDBJ databases">
        <title>Thioclava kandeliae sp. nov. from a rhizosphere soil sample of Kandelia candel in a mangrove.</title>
        <authorList>
            <person name="Mu T."/>
        </authorList>
    </citation>
    <scope>NUCLEOTIDE SEQUENCE [LARGE SCALE GENOMIC DNA]</scope>
    <source>
        <strain evidence="1 2">CPCC 100088</strain>
    </source>
</reference>
<proteinExistence type="predicted"/>
<evidence type="ECO:0000313" key="2">
    <source>
        <dbReference type="Proteomes" id="UP001438953"/>
    </source>
</evidence>
<gene>
    <name evidence="1" type="ORF">VSX56_13605</name>
</gene>
<sequence>MMSLFNTIEHENAQYALPRMRAASKITFGDIHGVLPFSGTRNPISVSNTSYKAAFLYKTAANSWKPRLGLVESGAELAVAEEILLNPDLYDLEFQPEVVRYRHPDGSDRTHYPDLRQTFHNGFRRLIFVRNASSLRKPSTKAEIQAIIAATPPSMAHAFTVIDADSYSRPRRENLRRMHRLVAFQPDAKADELVEDLILSHGRYWLMSELFPNADLPKWRIFQSCLRLIATGKLMANMNAVISHHSHIWRPSA</sequence>
<protein>
    <recommendedName>
        <fullName evidence="3">TnsA endonuclease N-terminal domain-containing protein</fullName>
    </recommendedName>
</protein>
<evidence type="ECO:0008006" key="3">
    <source>
        <dbReference type="Google" id="ProtNLM"/>
    </source>
</evidence>